<dbReference type="PROSITE" id="PS51168">
    <property type="entry name" value="CHORISMATE_MUT_2"/>
    <property type="match status" value="1"/>
</dbReference>
<evidence type="ECO:0000256" key="1">
    <source>
        <dbReference type="ARBA" id="ARBA00004817"/>
    </source>
</evidence>
<dbReference type="AlphaFoldDB" id="A0A2S3XAM7"/>
<evidence type="ECO:0000259" key="5">
    <source>
        <dbReference type="PROSITE" id="PS51168"/>
    </source>
</evidence>
<gene>
    <name evidence="6" type="ORF">BGP84_05040</name>
</gene>
<dbReference type="InterPro" id="IPR008240">
    <property type="entry name" value="Chorismate_mutase_periplasmic"/>
</dbReference>
<dbReference type="GO" id="GO:0046417">
    <property type="term" value="P:chorismate metabolic process"/>
    <property type="evidence" value="ECO:0007669"/>
    <property type="project" value="InterPro"/>
</dbReference>
<dbReference type="RefSeq" id="WP_103446037.1">
    <property type="nucleotide sequence ID" value="NZ_MINH01000016.1"/>
</dbReference>
<dbReference type="UniPathway" id="UPA00120">
    <property type="reaction ID" value="UER00203"/>
</dbReference>
<dbReference type="NCBIfam" id="TIGR01806">
    <property type="entry name" value="CM_mono2"/>
    <property type="match status" value="1"/>
</dbReference>
<evidence type="ECO:0000313" key="7">
    <source>
        <dbReference type="Proteomes" id="UP000237230"/>
    </source>
</evidence>
<dbReference type="PROSITE" id="PS51257">
    <property type="entry name" value="PROKAR_LIPOPROTEIN"/>
    <property type="match status" value="1"/>
</dbReference>
<dbReference type="PANTHER" id="PTHR38041">
    <property type="entry name" value="CHORISMATE MUTASE"/>
    <property type="match status" value="1"/>
</dbReference>
<reference evidence="6 7" key="2">
    <citation type="submission" date="2018-03" db="EMBL/GenBank/DDBJ databases">
        <title>Draft genome of Pseudomonas putida strain KH-21-114.</title>
        <authorList>
            <person name="Yoshizawa S."/>
            <person name="Khan N.H."/>
            <person name="Nishimura M."/>
            <person name="Chiura H.X."/>
            <person name="Ogura Y."/>
            <person name="Hayashi T."/>
            <person name="Kogure K."/>
        </authorList>
    </citation>
    <scope>NUCLEOTIDE SEQUENCE [LARGE SCALE GENOMIC DNA]</scope>
    <source>
        <strain evidence="6 7">KH-21-114</strain>
    </source>
</reference>
<dbReference type="GO" id="GO:0009697">
    <property type="term" value="P:salicylic acid biosynthetic process"/>
    <property type="evidence" value="ECO:0007669"/>
    <property type="project" value="TreeGrafter"/>
</dbReference>
<dbReference type="PANTHER" id="PTHR38041:SF2">
    <property type="entry name" value="SECRETED CHORISMATE MUTASE"/>
    <property type="match status" value="1"/>
</dbReference>
<keyword evidence="3" id="KW-0732">Signal</keyword>
<dbReference type="NCBIfam" id="NF006741">
    <property type="entry name" value="PRK09269.1"/>
    <property type="match status" value="1"/>
</dbReference>
<dbReference type="Gene3D" id="1.20.59.10">
    <property type="entry name" value="Chorismate mutase"/>
    <property type="match status" value="1"/>
</dbReference>
<proteinExistence type="predicted"/>
<feature type="domain" description="Chorismate mutase" evidence="5">
    <location>
        <begin position="1"/>
        <end position="99"/>
    </location>
</feature>
<dbReference type="InterPro" id="IPR002701">
    <property type="entry name" value="CM_II_prokaryot"/>
</dbReference>
<dbReference type="Pfam" id="PF01817">
    <property type="entry name" value="CM_2"/>
    <property type="match status" value="1"/>
</dbReference>
<dbReference type="InterPro" id="IPR036263">
    <property type="entry name" value="Chorismate_II_sf"/>
</dbReference>
<dbReference type="Proteomes" id="UP000237230">
    <property type="component" value="Unassembled WGS sequence"/>
</dbReference>
<dbReference type="InterPro" id="IPR051331">
    <property type="entry name" value="Chorismate_mutase-related"/>
</dbReference>
<comment type="caution">
    <text evidence="6">The sequence shown here is derived from an EMBL/GenBank/DDBJ whole genome shotgun (WGS) entry which is preliminary data.</text>
</comment>
<organism evidence="6 7">
    <name type="scientific">Pseudomonas putida</name>
    <name type="common">Arthrobacter siderocapsulatus</name>
    <dbReference type="NCBI Taxonomy" id="303"/>
    <lineage>
        <taxon>Bacteria</taxon>
        <taxon>Pseudomonadati</taxon>
        <taxon>Pseudomonadota</taxon>
        <taxon>Gammaproteobacteria</taxon>
        <taxon>Pseudomonadales</taxon>
        <taxon>Pseudomonadaceae</taxon>
        <taxon>Pseudomonas</taxon>
    </lineage>
</organism>
<evidence type="ECO:0000256" key="4">
    <source>
        <dbReference type="ARBA" id="ARBA00023235"/>
    </source>
</evidence>
<keyword evidence="4" id="KW-0413">Isomerase</keyword>
<comment type="pathway">
    <text evidence="1">Metabolic intermediate biosynthesis; prephenate biosynthesis; prephenate from chorismate: step 1/1.</text>
</comment>
<evidence type="ECO:0000313" key="6">
    <source>
        <dbReference type="EMBL" id="POG12655.1"/>
    </source>
</evidence>
<name>A0A2S3XAM7_PSEPU</name>
<evidence type="ECO:0000256" key="3">
    <source>
        <dbReference type="ARBA" id="ARBA00022729"/>
    </source>
</evidence>
<reference evidence="6 7" key="1">
    <citation type="submission" date="2016-08" db="EMBL/GenBank/DDBJ databases">
        <authorList>
            <person name="Seilhamer J.J."/>
        </authorList>
    </citation>
    <scope>NUCLEOTIDE SEQUENCE [LARGE SCALE GENOMIC DNA]</scope>
    <source>
        <strain evidence="6 7">KH-21-114</strain>
    </source>
</reference>
<dbReference type="OrthoDB" id="1262744at2"/>
<accession>A0A2S3XAM7</accession>
<dbReference type="GO" id="GO:0004106">
    <property type="term" value="F:chorismate mutase activity"/>
    <property type="evidence" value="ECO:0007669"/>
    <property type="project" value="UniProtKB-EC"/>
</dbReference>
<dbReference type="EMBL" id="MINH01000016">
    <property type="protein sequence ID" value="POG12655.1"/>
    <property type="molecule type" value="Genomic_DNA"/>
</dbReference>
<dbReference type="InterPro" id="IPR036979">
    <property type="entry name" value="CM_dom_sf"/>
</dbReference>
<sequence length="178" mass="19912">MRPQPFVLCFVITLFGCSSPSQPELKPLLAAIGQRLDLAYAVAVHKWDNGVPVEAPMREQEVLQQVQAAAHDYGLPPERAAAFFADQIEANKMVQYGLIDRWTALGKRPPQQARDLADELRPRLDMLQATLLFELGNLDRKPFHDCPRQLTDALAGHASDPLRHMALVRATAHLCVER</sequence>
<dbReference type="EC" id="5.4.99.5" evidence="2"/>
<protein>
    <recommendedName>
        <fullName evidence="2">chorismate mutase</fullName>
        <ecNumber evidence="2">5.4.99.5</ecNumber>
    </recommendedName>
</protein>
<evidence type="ECO:0000256" key="2">
    <source>
        <dbReference type="ARBA" id="ARBA00012404"/>
    </source>
</evidence>
<dbReference type="SUPFAM" id="SSF48600">
    <property type="entry name" value="Chorismate mutase II"/>
    <property type="match status" value="1"/>
</dbReference>
<dbReference type="SMART" id="SM00830">
    <property type="entry name" value="CM_2"/>
    <property type="match status" value="1"/>
</dbReference>